<dbReference type="RefSeq" id="WP_087924913.1">
    <property type="nucleotide sequence ID" value="NZ_CP021744.1"/>
</dbReference>
<name>A0A1Z2KW46_9ACTN</name>
<feature type="compositionally biased region" description="Pro residues" evidence="1">
    <location>
        <begin position="389"/>
        <end position="416"/>
    </location>
</feature>
<feature type="compositionally biased region" description="Low complexity" evidence="1">
    <location>
        <begin position="438"/>
        <end position="461"/>
    </location>
</feature>
<dbReference type="Pfam" id="PF20568">
    <property type="entry name" value="DUF6777"/>
    <property type="match status" value="1"/>
</dbReference>
<sequence>MRQVTVRTVSLLTVTALLGGVGVAGCTNKQKRQAVELVLEAAGVIGVDPFLEHPDIDLRNVNSPSHGGGTMAVDARGTFGGTRGSTRCDKALLIKGITQDPARARAWAGVRNLDPSRIPAYINSLTEVNLEYDTLVKNHNYQGDGRIRGYLSVLQKGVVVLNDPLTGPAVKCTCGNPLTGPDRTVDLKAVTYKGERWETFTSVEITVIAPRPKEKGPVKELQLVDPFESGKAFDRAVGSDGKRDSKEFAWEPPPRPVPSKEPPRIVPPGASDAPPASGSAGSGSQGPGSQGPGSQGPGSQGPGSDGPGTKGPGSGSQGPGSRGPGSPVPPTGGGSSKNPVPPEKGTSPATKQPLEGPKQPSDPPKKPPATSNQPPPDVKPPAGGSKQPPSEPKPPPADPKPPPAQPKQPPAEPKQPPAEQKQPPAQPKQPPAEPKQPPAEQKQPPAEPKQPAGGAPGAQSS</sequence>
<dbReference type="PROSITE" id="PS51257">
    <property type="entry name" value="PROKAR_LIPOPROTEIN"/>
    <property type="match status" value="1"/>
</dbReference>
<evidence type="ECO:0000256" key="1">
    <source>
        <dbReference type="SAM" id="MobiDB-lite"/>
    </source>
</evidence>
<evidence type="ECO:0000259" key="2">
    <source>
        <dbReference type="Pfam" id="PF20568"/>
    </source>
</evidence>
<feature type="compositionally biased region" description="Basic and acidic residues" evidence="1">
    <location>
        <begin position="240"/>
        <end position="249"/>
    </location>
</feature>
<evidence type="ECO:0000313" key="3">
    <source>
        <dbReference type="EMBL" id="ARZ66264.1"/>
    </source>
</evidence>
<evidence type="ECO:0000313" key="4">
    <source>
        <dbReference type="Proteomes" id="UP000195755"/>
    </source>
</evidence>
<feature type="region of interest" description="Disordered" evidence="1">
    <location>
        <begin position="232"/>
        <end position="461"/>
    </location>
</feature>
<organism evidence="3 4">
    <name type="scientific">Streptomyces albireticuli</name>
    <dbReference type="NCBI Taxonomy" id="1940"/>
    <lineage>
        <taxon>Bacteria</taxon>
        <taxon>Bacillati</taxon>
        <taxon>Actinomycetota</taxon>
        <taxon>Actinomycetes</taxon>
        <taxon>Kitasatosporales</taxon>
        <taxon>Streptomycetaceae</taxon>
        <taxon>Streptomyces</taxon>
    </lineage>
</organism>
<dbReference type="AlphaFoldDB" id="A0A1Z2KW46"/>
<gene>
    <name evidence="3" type="ORF">SMD11_0598</name>
</gene>
<feature type="compositionally biased region" description="Gly residues" evidence="1">
    <location>
        <begin position="280"/>
        <end position="323"/>
    </location>
</feature>
<feature type="domain" description="DUF6777" evidence="2">
    <location>
        <begin position="73"/>
        <end position="237"/>
    </location>
</feature>
<protein>
    <recommendedName>
        <fullName evidence="2">DUF6777 domain-containing protein</fullName>
    </recommendedName>
</protein>
<proteinExistence type="predicted"/>
<feature type="compositionally biased region" description="Low complexity" evidence="1">
    <location>
        <begin position="267"/>
        <end position="279"/>
    </location>
</feature>
<accession>A0A1Z2KW46</accession>
<dbReference type="Proteomes" id="UP000195755">
    <property type="component" value="Chromosome"/>
</dbReference>
<feature type="compositionally biased region" description="Pro residues" evidence="1">
    <location>
        <begin position="424"/>
        <end position="437"/>
    </location>
</feature>
<reference evidence="3 4" key="1">
    <citation type="submission" date="2017-06" db="EMBL/GenBank/DDBJ databases">
        <title>Streptomyces albireticuli Genome sequencing and assembly.</title>
        <authorList>
            <person name="Wang Y."/>
            <person name="Du B."/>
            <person name="Ding Y."/>
            <person name="Liu H."/>
            <person name="Hou Q."/>
            <person name="Liu K."/>
            <person name="Yao L."/>
            <person name="Wang C."/>
        </authorList>
    </citation>
    <scope>NUCLEOTIDE SEQUENCE [LARGE SCALE GENOMIC DNA]</scope>
    <source>
        <strain evidence="3 4">MDJK11</strain>
    </source>
</reference>
<dbReference type="EMBL" id="CP021744">
    <property type="protein sequence ID" value="ARZ66264.1"/>
    <property type="molecule type" value="Genomic_DNA"/>
</dbReference>
<dbReference type="InterPro" id="IPR046704">
    <property type="entry name" value="DUF6777"/>
</dbReference>
<dbReference type="KEGG" id="salj:SMD11_0598"/>
<feature type="compositionally biased region" description="Pro residues" evidence="1">
    <location>
        <begin position="251"/>
        <end position="266"/>
    </location>
</feature>
<dbReference type="OrthoDB" id="4655582at2"/>